<reference evidence="13" key="3">
    <citation type="submission" date="2025-09" db="UniProtKB">
        <authorList>
            <consortium name="Ensembl"/>
        </authorList>
    </citation>
    <scope>IDENTIFICATION</scope>
</reference>
<dbReference type="FunFam" id="2.60.40.10:FF:001401">
    <property type="entry name" value="immunoglobulin-like and fibronectin type III domain-containing protein 1"/>
    <property type="match status" value="1"/>
</dbReference>
<organism evidence="13 14">
    <name type="scientific">Monodelphis domestica</name>
    <name type="common">Gray short-tailed opossum</name>
    <dbReference type="NCBI Taxonomy" id="13616"/>
    <lineage>
        <taxon>Eukaryota</taxon>
        <taxon>Metazoa</taxon>
        <taxon>Chordata</taxon>
        <taxon>Craniata</taxon>
        <taxon>Vertebrata</taxon>
        <taxon>Euteleostomi</taxon>
        <taxon>Mammalia</taxon>
        <taxon>Metatheria</taxon>
        <taxon>Didelphimorphia</taxon>
        <taxon>Didelphidae</taxon>
        <taxon>Monodelphis</taxon>
    </lineage>
</organism>
<dbReference type="PANTHER" id="PTHR13817">
    <property type="entry name" value="TITIN"/>
    <property type="match status" value="1"/>
</dbReference>
<dbReference type="FunFam" id="2.60.40.10:FF:000425">
    <property type="entry name" value="Myosin light chain kinase"/>
    <property type="match status" value="1"/>
</dbReference>
<dbReference type="FunFam" id="2.60.40.10:FF:001231">
    <property type="entry name" value="Immunoglobulin-like and fibronectin type III domain containing 1"/>
    <property type="match status" value="1"/>
</dbReference>
<sequence>MAEKPLKKSSIPGVTIRQLVDEIPEGCSTPDFERKPITLALPEGKNAIFRAMVSGEPRPEVQWYRTQGDLSDSNKYKIFSQPGGKEHVLQVNKLTGDDTDTYRCLAVNEYGEAMCSARLTVIEGDFIPYPSPDHRKELMDFRKILKKRAPPPPPEKKMDREQVWQLLMNSDRKDYERICMKYGIVDFRGMLRKLQEMKKEQEDKISQYINTISNLRHIKVTKDGLATFDLELDLKDFESKIYLYKDGEMIHYGYGNETKHCLRRLGKRYYFHVQDLQPEDAGIYQVKVEDVEVFSTELEADVIPARVVNPLAETLCEVQEDAVFECTLSNPCPHAFWQFQHRPLRPSDKYEVSVSPDGLTHRLVVRGAQRSDMGLYSLGTGLHSSSAWLVVEGEMVKLLTSYLSLERSKRSGISGKWDLLFCDSGLPLISLGLSGHFSQELADMEAKKGEEAVLSCTLTSDLLSGAWFKEGVKLTAEDGVIFEQDGSSYRLRIPQVQEAQAGKYMFVAGDHMSEATLTIRGEPLTIAQDMLEKLKEPLVVKAGKTVTVKIPFSGQAPVRVTWKKDGAEVVGGPKGAQLDQGDNFTRLCLPSASRKDSGQYLVKLTNAGGSMEAQLTLKVIDKPQHPQGPLKVQYCRGAGISLSWQPPRDDGGQVVLTYVVERQQAGRTTWLKLGETPGNVTTFSDTRVEQGKKYTYRVRAVTSEGSGEALVSEELLVASEACPRPPPPPTIVAATSQGITLTWTAPQGPGSAQLLGYIIEKRKKGSNTWTAVNDQPIPEKKWTVSDVLQGCQYEFRVTAVGASGPGEPGSSSDAVYARDPMRPPGSVRDLQVTDISHASITLSWSRPDPQDGDQVQGYVVELRSSDSLQWSRCHTGTVGGTTYTTKGLRPQEFYFLRVTAVNDGGQSQPTTLDTCIQAMPVSVYPKFLMDTTTTDCVTVKSGDTVRVPVSFEASPMLEVIWLKDGLSLPKRTVTTIRDGLTQLLIPAASLSDGGLYTVMLRNLQRKEVTYSFLIRVSASPAAPGPIRLEENVPGTVTAVWEPSPDDGQGGPLYYTVLTRSSIHVTWREAGDRIHTNRFTLVGVLPGHQYYFRVVAKNELGASEPSDTMEPWSIPRQRGERFMVKMPNFKKPNLTQKPHFLVNLRTHLLPQGCECCMSCAVKGEPRPRVTWFKDDQSLEGNPNVYSTDVLGVCSLVIPSVTLKDSGKYKAVAENGLGQAVSQATLIVTGKNGFLLSQMVTKQQH</sequence>
<dbReference type="InterPro" id="IPR050964">
    <property type="entry name" value="Striated_Muscle_Regulatory"/>
</dbReference>
<dbReference type="InterPro" id="IPR013783">
    <property type="entry name" value="Ig-like_fold"/>
</dbReference>
<dbReference type="SUPFAM" id="SSF48726">
    <property type="entry name" value="Immunoglobulin"/>
    <property type="match status" value="6"/>
</dbReference>
<dbReference type="HOGENOM" id="CLU_006405_0_0_1"/>
<evidence type="ECO:0000256" key="3">
    <source>
        <dbReference type="ARBA" id="ARBA00022490"/>
    </source>
</evidence>
<evidence type="ECO:0000256" key="4">
    <source>
        <dbReference type="ARBA" id="ARBA00022737"/>
    </source>
</evidence>
<feature type="domain" description="Fibronectin type-III" evidence="12">
    <location>
        <begin position="1022"/>
        <end position="1116"/>
    </location>
</feature>
<dbReference type="SMART" id="SM00408">
    <property type="entry name" value="IGc2"/>
    <property type="match status" value="5"/>
</dbReference>
<evidence type="ECO:0000256" key="9">
    <source>
        <dbReference type="ARBA" id="ARBA00071158"/>
    </source>
</evidence>
<dbReference type="STRING" id="13616.ENSMODP00000000372"/>
<dbReference type="FunCoup" id="F6VV34">
    <property type="interactions" value="23"/>
</dbReference>
<dbReference type="GO" id="GO:0030018">
    <property type="term" value="C:Z disc"/>
    <property type="evidence" value="ECO:0007669"/>
    <property type="project" value="UniProtKB-SubCell"/>
</dbReference>
<accession>F6VV34</accession>
<comment type="subunit">
    <text evidence="8">Interacts with FLNC. Interacts with KY.</text>
</comment>
<dbReference type="Gene3D" id="2.60.40.10">
    <property type="entry name" value="Immunoglobulins"/>
    <property type="match status" value="11"/>
</dbReference>
<dbReference type="InterPro" id="IPR036116">
    <property type="entry name" value="FN3_sf"/>
</dbReference>
<dbReference type="GO" id="GO:0005634">
    <property type="term" value="C:nucleus"/>
    <property type="evidence" value="ECO:0007669"/>
    <property type="project" value="UniProtKB-SubCell"/>
</dbReference>
<dbReference type="SUPFAM" id="SSF49265">
    <property type="entry name" value="Fibronectin type III"/>
    <property type="match status" value="3"/>
</dbReference>
<comment type="subcellular location">
    <subcellularLocation>
        <location evidence="2">Cytoplasm</location>
        <location evidence="2">Myofibril</location>
        <location evidence="2">Sarcomere</location>
        <location evidence="2">Z line</location>
    </subcellularLocation>
    <subcellularLocation>
        <location evidence="1">Nucleus</location>
    </subcellularLocation>
</comment>
<dbReference type="Pfam" id="PF00041">
    <property type="entry name" value="fn3"/>
    <property type="match status" value="4"/>
</dbReference>
<dbReference type="InterPro" id="IPR013098">
    <property type="entry name" value="Ig_I-set"/>
</dbReference>
<evidence type="ECO:0000256" key="1">
    <source>
        <dbReference type="ARBA" id="ARBA00004123"/>
    </source>
</evidence>
<dbReference type="Proteomes" id="UP000002280">
    <property type="component" value="Chromosome 2"/>
</dbReference>
<dbReference type="CDD" id="cd00063">
    <property type="entry name" value="FN3"/>
    <property type="match status" value="4"/>
</dbReference>
<feature type="coiled-coil region" evidence="10">
    <location>
        <begin position="184"/>
        <end position="211"/>
    </location>
</feature>
<dbReference type="PRINTS" id="PR00014">
    <property type="entry name" value="FNTYPEIII"/>
</dbReference>
<reference evidence="13 14" key="1">
    <citation type="journal article" date="2007" name="Nature">
        <title>Genome of the marsupial Monodelphis domestica reveals innovation in non-coding sequences.</title>
        <authorList>
            <person name="Mikkelsen T.S."/>
            <person name="Wakefield M.J."/>
            <person name="Aken B."/>
            <person name="Amemiya C.T."/>
            <person name="Chang J.L."/>
            <person name="Duke S."/>
            <person name="Garber M."/>
            <person name="Gentles A.J."/>
            <person name="Goodstadt L."/>
            <person name="Heger A."/>
            <person name="Jurka J."/>
            <person name="Kamal M."/>
            <person name="Mauceli E."/>
            <person name="Searle S.M."/>
            <person name="Sharpe T."/>
            <person name="Baker M.L."/>
            <person name="Batzer M.A."/>
            <person name="Benos P.V."/>
            <person name="Belov K."/>
            <person name="Clamp M."/>
            <person name="Cook A."/>
            <person name="Cuff J."/>
            <person name="Das R."/>
            <person name="Davidow L."/>
            <person name="Deakin J.E."/>
            <person name="Fazzari M.J."/>
            <person name="Glass J.L."/>
            <person name="Grabherr M."/>
            <person name="Greally J.M."/>
            <person name="Gu W."/>
            <person name="Hore T.A."/>
            <person name="Huttley G.A."/>
            <person name="Kleber M."/>
            <person name="Jirtle R.L."/>
            <person name="Koina E."/>
            <person name="Lee J.T."/>
            <person name="Mahony S."/>
            <person name="Marra M.A."/>
            <person name="Miller R.D."/>
            <person name="Nicholls R.D."/>
            <person name="Oda M."/>
            <person name="Papenfuss A.T."/>
            <person name="Parra Z.E."/>
            <person name="Pollock D.D."/>
            <person name="Ray D.A."/>
            <person name="Schein J.E."/>
            <person name="Speed T.P."/>
            <person name="Thompson K."/>
            <person name="VandeBerg J.L."/>
            <person name="Wade C.M."/>
            <person name="Walker J.A."/>
            <person name="Waters P.D."/>
            <person name="Webber C."/>
            <person name="Weidman J.R."/>
            <person name="Xie X."/>
            <person name="Zody M.C."/>
            <person name="Baldwin J."/>
            <person name="Abdouelleil A."/>
            <person name="Abdulkadir J."/>
            <person name="Abebe A."/>
            <person name="Abera B."/>
            <person name="Abreu J."/>
            <person name="Acer S.C."/>
            <person name="Aftuck L."/>
            <person name="Alexander A."/>
            <person name="An P."/>
            <person name="Anderson E."/>
            <person name="Anderson S."/>
            <person name="Arachi H."/>
            <person name="Azer M."/>
            <person name="Bachantsang P."/>
            <person name="Barry A."/>
            <person name="Bayul T."/>
            <person name="Berlin A."/>
            <person name="Bessette D."/>
            <person name="Bloom T."/>
            <person name="Bloom T."/>
            <person name="Boguslavskiy L."/>
            <person name="Bonnet C."/>
            <person name="Boukhgalter B."/>
            <person name="Bourzgui I."/>
            <person name="Brown A."/>
            <person name="Cahill P."/>
            <person name="Channer S."/>
            <person name="Cheshatsang Y."/>
            <person name="Chuda L."/>
            <person name="Citroen M."/>
            <person name="Collymore A."/>
            <person name="Cooke P."/>
            <person name="Costello M."/>
            <person name="D'Aco K."/>
            <person name="Daza R."/>
            <person name="De Haan G."/>
            <person name="DeGray S."/>
            <person name="DeMaso C."/>
            <person name="Dhargay N."/>
            <person name="Dooley K."/>
            <person name="Dooley E."/>
            <person name="Doricent M."/>
            <person name="Dorje P."/>
            <person name="Dorjee K."/>
            <person name="Dupes A."/>
            <person name="Elong R."/>
            <person name="Falk J."/>
            <person name="Farina A."/>
            <person name="Faro S."/>
            <person name="Ferguson D."/>
            <person name="Fisher S."/>
            <person name="Foley C.D."/>
            <person name="Franke A."/>
            <person name="Friedrich D."/>
            <person name="Gadbois L."/>
            <person name="Gearin G."/>
            <person name="Gearin C.R."/>
            <person name="Giannoukos G."/>
            <person name="Goode T."/>
            <person name="Graham J."/>
            <person name="Grandbois E."/>
            <person name="Grewal S."/>
            <person name="Gyaltsen K."/>
            <person name="Hafez N."/>
            <person name="Hagos B."/>
            <person name="Hall J."/>
            <person name="Henson C."/>
            <person name="Hollinger A."/>
            <person name="Honan T."/>
            <person name="Huard M.D."/>
            <person name="Hughes L."/>
            <person name="Hurhula B."/>
            <person name="Husby M.E."/>
            <person name="Kamat A."/>
            <person name="Kanga B."/>
            <person name="Kashin S."/>
            <person name="Khazanovich D."/>
            <person name="Kisner P."/>
            <person name="Lance K."/>
            <person name="Lara M."/>
            <person name="Lee W."/>
            <person name="Lennon N."/>
            <person name="Letendre F."/>
            <person name="LeVine R."/>
            <person name="Lipovsky A."/>
            <person name="Liu X."/>
            <person name="Liu J."/>
            <person name="Liu S."/>
            <person name="Lokyitsang T."/>
            <person name="Lokyitsang Y."/>
            <person name="Lubonja R."/>
            <person name="Lui A."/>
            <person name="MacDonald P."/>
            <person name="Magnisalis V."/>
            <person name="Maru K."/>
            <person name="Matthews C."/>
            <person name="McCusker W."/>
            <person name="McDonough S."/>
            <person name="Mehta T."/>
            <person name="Meldrim J."/>
            <person name="Meneus L."/>
            <person name="Mihai O."/>
            <person name="Mihalev A."/>
            <person name="Mihova T."/>
            <person name="Mittelman R."/>
            <person name="Mlenga V."/>
            <person name="Montmayeur A."/>
            <person name="Mulrain L."/>
            <person name="Navidi A."/>
            <person name="Naylor J."/>
            <person name="Negash T."/>
            <person name="Nguyen T."/>
            <person name="Nguyen N."/>
            <person name="Nicol R."/>
            <person name="Norbu C."/>
            <person name="Norbu N."/>
            <person name="Novod N."/>
            <person name="O'Neill B."/>
            <person name="Osman S."/>
            <person name="Markiewicz E."/>
            <person name="Oyono O.L."/>
            <person name="Patti C."/>
            <person name="Phunkhang P."/>
            <person name="Pierre F."/>
            <person name="Priest M."/>
            <person name="Raghuraman S."/>
            <person name="Rege F."/>
            <person name="Reyes R."/>
            <person name="Rise C."/>
            <person name="Rogov P."/>
            <person name="Ross K."/>
            <person name="Ryan E."/>
            <person name="Settipalli S."/>
            <person name="Shea T."/>
            <person name="Sherpa N."/>
            <person name="Shi L."/>
            <person name="Shih D."/>
            <person name="Sparrow T."/>
            <person name="Spaulding J."/>
            <person name="Stalker J."/>
            <person name="Stange-Thomann N."/>
            <person name="Stavropoulos S."/>
            <person name="Stone C."/>
            <person name="Strader C."/>
            <person name="Tesfaye S."/>
            <person name="Thomson T."/>
            <person name="Thoulutsang Y."/>
            <person name="Thoulutsang D."/>
            <person name="Topham K."/>
            <person name="Topping I."/>
            <person name="Tsamla T."/>
            <person name="Vassiliev H."/>
            <person name="Vo A."/>
            <person name="Wangchuk T."/>
            <person name="Wangdi T."/>
            <person name="Weiand M."/>
            <person name="Wilkinson J."/>
            <person name="Wilson A."/>
            <person name="Yadav S."/>
            <person name="Young G."/>
            <person name="Yu Q."/>
            <person name="Zembek L."/>
            <person name="Zhong D."/>
            <person name="Zimmer A."/>
            <person name="Zwirko Z."/>
            <person name="Jaffe D.B."/>
            <person name="Alvarez P."/>
            <person name="Brockman W."/>
            <person name="Butler J."/>
            <person name="Chin C."/>
            <person name="Gnerre S."/>
            <person name="MacCallum I."/>
            <person name="Graves J.A."/>
            <person name="Ponting C.P."/>
            <person name="Breen M."/>
            <person name="Samollow P.B."/>
            <person name="Lander E.S."/>
            <person name="Lindblad-Toh K."/>
        </authorList>
    </citation>
    <scope>NUCLEOTIDE SEQUENCE [LARGE SCALE GENOMIC DNA]</scope>
</reference>
<dbReference type="FunFam" id="2.60.40.10:FF:001435">
    <property type="entry name" value="Immunoglobulin-like and fibronectin type III domain-containing 1"/>
    <property type="match status" value="1"/>
</dbReference>
<keyword evidence="14" id="KW-1185">Reference proteome</keyword>
<dbReference type="FunFam" id="2.60.40.10:FF:001232">
    <property type="entry name" value="Immunoglobulin-like and fibronectin type III domain-containing 1"/>
    <property type="match status" value="1"/>
</dbReference>
<feature type="domain" description="Ig-like" evidence="11">
    <location>
        <begin position="1131"/>
        <end position="1227"/>
    </location>
</feature>
<dbReference type="FunFam" id="2.60.40.10:FF:001097">
    <property type="entry name" value="Immunoglobulin-like and fibronectin type III domain-containing protein 1"/>
    <property type="match status" value="1"/>
</dbReference>
<dbReference type="InterPro" id="IPR003598">
    <property type="entry name" value="Ig_sub2"/>
</dbReference>
<keyword evidence="3" id="KW-0963">Cytoplasm</keyword>
<dbReference type="InterPro" id="IPR003961">
    <property type="entry name" value="FN3_dom"/>
</dbReference>
<name>F6VV34_MONDO</name>
<dbReference type="InterPro" id="IPR040849">
    <property type="entry name" value="MyBP-C_THB"/>
</dbReference>
<dbReference type="SMART" id="SM00409">
    <property type="entry name" value="IG"/>
    <property type="match status" value="7"/>
</dbReference>
<dbReference type="Bgee" id="ENSMODG00000000312">
    <property type="expression patterns" value="Expressed in skeletal muscle tissue and 2 other cell types or tissues"/>
</dbReference>
<keyword evidence="4" id="KW-0677">Repeat</keyword>
<dbReference type="FunFam" id="2.60.40.10:FF:000031">
    <property type="entry name" value="Myosin-binding protein C, slow type"/>
    <property type="match status" value="1"/>
</dbReference>
<keyword evidence="6" id="KW-0539">Nucleus</keyword>
<feature type="domain" description="Fibronectin type-III" evidence="12">
    <location>
        <begin position="622"/>
        <end position="720"/>
    </location>
</feature>
<protein>
    <recommendedName>
        <fullName evidence="9">Immunoglobulin-like and fibronectin type III domain-containing protein 1</fullName>
    </recommendedName>
</protein>
<dbReference type="InterPro" id="IPR003599">
    <property type="entry name" value="Ig_sub"/>
</dbReference>
<feature type="domain" description="Ig-like" evidence="11">
    <location>
        <begin position="30"/>
        <end position="120"/>
    </location>
</feature>
<keyword evidence="7" id="KW-0393">Immunoglobulin domain</keyword>
<feature type="domain" description="Fibronectin type-III" evidence="12">
    <location>
        <begin position="725"/>
        <end position="820"/>
    </location>
</feature>
<evidence type="ECO:0000259" key="12">
    <source>
        <dbReference type="PROSITE" id="PS50853"/>
    </source>
</evidence>
<reference evidence="13" key="2">
    <citation type="submission" date="2025-08" db="UniProtKB">
        <authorList>
            <consortium name="Ensembl"/>
        </authorList>
    </citation>
    <scope>IDENTIFICATION</scope>
</reference>
<evidence type="ECO:0000256" key="5">
    <source>
        <dbReference type="ARBA" id="ARBA00023054"/>
    </source>
</evidence>
<dbReference type="SMART" id="SM00060">
    <property type="entry name" value="FN3"/>
    <property type="match status" value="4"/>
</dbReference>
<dbReference type="Ensembl" id="ENSMODT00000000379.3">
    <property type="protein sequence ID" value="ENSMODP00000000372.3"/>
    <property type="gene ID" value="ENSMODG00000000312.4"/>
</dbReference>
<dbReference type="FunFam" id="2.60.40.10:FF:001267">
    <property type="entry name" value="Immunoglobulin-like and fibronectin type III domain containing 1"/>
    <property type="match status" value="1"/>
</dbReference>
<dbReference type="Pfam" id="PF07679">
    <property type="entry name" value="I-set"/>
    <property type="match status" value="6"/>
</dbReference>
<evidence type="ECO:0000256" key="7">
    <source>
        <dbReference type="ARBA" id="ARBA00023319"/>
    </source>
</evidence>
<dbReference type="GO" id="GO:0031430">
    <property type="term" value="C:M band"/>
    <property type="evidence" value="ECO:0000318"/>
    <property type="project" value="GO_Central"/>
</dbReference>
<dbReference type="Pfam" id="PF18362">
    <property type="entry name" value="THB"/>
    <property type="match status" value="1"/>
</dbReference>
<dbReference type="PANTHER" id="PTHR13817:SF181">
    <property type="entry name" value="IMMUNOGLOBULIN-LIKE AND FIBRONECTIN TYPE III DOMAIN-CONTAINING PROTEIN 1"/>
    <property type="match status" value="1"/>
</dbReference>
<evidence type="ECO:0000256" key="6">
    <source>
        <dbReference type="ARBA" id="ARBA00023242"/>
    </source>
</evidence>
<dbReference type="PROSITE" id="PS50853">
    <property type="entry name" value="FN3"/>
    <property type="match status" value="4"/>
</dbReference>
<evidence type="ECO:0000313" key="13">
    <source>
        <dbReference type="Ensembl" id="ENSMODP00000000372.3"/>
    </source>
</evidence>
<feature type="domain" description="Fibronectin type-III" evidence="12">
    <location>
        <begin position="823"/>
        <end position="921"/>
    </location>
</feature>
<dbReference type="InParanoid" id="F6VV34"/>
<dbReference type="FunFam" id="2.60.40.10:FF:001438">
    <property type="entry name" value="Immunoglobulin-like and fibronectin type III domain-containing protein 1"/>
    <property type="match status" value="1"/>
</dbReference>
<feature type="domain" description="Ig-like" evidence="11">
    <location>
        <begin position="925"/>
        <end position="1009"/>
    </location>
</feature>
<dbReference type="OMA" id="VGRNDWE"/>
<dbReference type="InterPro" id="IPR007110">
    <property type="entry name" value="Ig-like_dom"/>
</dbReference>
<evidence type="ECO:0000313" key="14">
    <source>
        <dbReference type="Proteomes" id="UP000002280"/>
    </source>
</evidence>
<dbReference type="FunFam" id="2.60.40.10:FF:000617">
    <property type="entry name" value="Immunoglobulin-like and fibronectin type III domain-containing 1"/>
    <property type="match status" value="1"/>
</dbReference>
<evidence type="ECO:0000256" key="10">
    <source>
        <dbReference type="SAM" id="Coils"/>
    </source>
</evidence>
<dbReference type="eggNOG" id="KOG0613">
    <property type="taxonomic scope" value="Eukaryota"/>
</dbReference>
<dbReference type="GO" id="GO:0045214">
    <property type="term" value="P:sarcomere organization"/>
    <property type="evidence" value="ECO:0000318"/>
    <property type="project" value="GO_Central"/>
</dbReference>
<dbReference type="GeneTree" id="ENSGT00940000162073"/>
<evidence type="ECO:0000256" key="8">
    <source>
        <dbReference type="ARBA" id="ARBA00063480"/>
    </source>
</evidence>
<dbReference type="PROSITE" id="PS50835">
    <property type="entry name" value="IG_LIKE"/>
    <property type="match status" value="5"/>
</dbReference>
<dbReference type="AlphaFoldDB" id="F6VV34"/>
<keyword evidence="5 10" id="KW-0175">Coiled coil</keyword>
<evidence type="ECO:0000259" key="11">
    <source>
        <dbReference type="PROSITE" id="PS50835"/>
    </source>
</evidence>
<feature type="domain" description="Ig-like" evidence="11">
    <location>
        <begin position="523"/>
        <end position="616"/>
    </location>
</feature>
<dbReference type="InterPro" id="IPR036179">
    <property type="entry name" value="Ig-like_dom_sf"/>
</dbReference>
<evidence type="ECO:0000256" key="2">
    <source>
        <dbReference type="ARBA" id="ARBA00004216"/>
    </source>
</evidence>
<proteinExistence type="predicted"/>
<feature type="domain" description="Ig-like" evidence="11">
    <location>
        <begin position="427"/>
        <end position="518"/>
    </location>
</feature>